<organism evidence="5 6">
    <name type="scientific">Cellulophaga geojensis KL-A</name>
    <dbReference type="NCBI Taxonomy" id="1328323"/>
    <lineage>
        <taxon>Bacteria</taxon>
        <taxon>Pseudomonadati</taxon>
        <taxon>Bacteroidota</taxon>
        <taxon>Flavobacteriia</taxon>
        <taxon>Flavobacteriales</taxon>
        <taxon>Flavobacteriaceae</taxon>
        <taxon>Cellulophaga</taxon>
    </lineage>
</organism>
<name>A0ABN0RS77_9FLAO</name>
<dbReference type="SUPFAM" id="SSF51215">
    <property type="entry name" value="Regulatory protein AraC"/>
    <property type="match status" value="1"/>
</dbReference>
<dbReference type="InterPro" id="IPR018060">
    <property type="entry name" value="HTH_AraC"/>
</dbReference>
<dbReference type="EMBL" id="ARZX01000002">
    <property type="protein sequence ID" value="EWH14781.1"/>
    <property type="molecule type" value="Genomic_DNA"/>
</dbReference>
<keyword evidence="3" id="KW-0804">Transcription</keyword>
<evidence type="ECO:0000313" key="6">
    <source>
        <dbReference type="Proteomes" id="UP000019275"/>
    </source>
</evidence>
<proteinExistence type="predicted"/>
<protein>
    <submittedName>
        <fullName evidence="5">AraC family transcriptional regulator</fullName>
    </submittedName>
</protein>
<dbReference type="PROSITE" id="PS01124">
    <property type="entry name" value="HTH_ARAC_FAMILY_2"/>
    <property type="match status" value="1"/>
</dbReference>
<keyword evidence="2" id="KW-0238">DNA-binding</keyword>
<evidence type="ECO:0000256" key="1">
    <source>
        <dbReference type="ARBA" id="ARBA00023015"/>
    </source>
</evidence>
<dbReference type="InterPro" id="IPR003313">
    <property type="entry name" value="AraC-bd"/>
</dbReference>
<evidence type="ECO:0000256" key="2">
    <source>
        <dbReference type="ARBA" id="ARBA00023125"/>
    </source>
</evidence>
<evidence type="ECO:0000259" key="4">
    <source>
        <dbReference type="PROSITE" id="PS01124"/>
    </source>
</evidence>
<dbReference type="PANTHER" id="PTHR43280">
    <property type="entry name" value="ARAC-FAMILY TRANSCRIPTIONAL REGULATOR"/>
    <property type="match status" value="1"/>
</dbReference>
<dbReference type="Gene3D" id="2.60.120.10">
    <property type="entry name" value="Jelly Rolls"/>
    <property type="match status" value="1"/>
</dbReference>
<comment type="caution">
    <text evidence="5">The sequence shown here is derived from an EMBL/GenBank/DDBJ whole genome shotgun (WGS) entry which is preliminary data.</text>
</comment>
<dbReference type="InterPro" id="IPR037923">
    <property type="entry name" value="HTH-like"/>
</dbReference>
<dbReference type="Pfam" id="PF12833">
    <property type="entry name" value="HTH_18"/>
    <property type="match status" value="1"/>
</dbReference>
<dbReference type="Proteomes" id="UP000019275">
    <property type="component" value="Unassembled WGS sequence"/>
</dbReference>
<keyword evidence="6" id="KW-1185">Reference proteome</keyword>
<dbReference type="Gene3D" id="1.10.10.60">
    <property type="entry name" value="Homeodomain-like"/>
    <property type="match status" value="1"/>
</dbReference>
<dbReference type="RefSeq" id="WP_034643705.1">
    <property type="nucleotide sequence ID" value="NZ_ARZX01000002.1"/>
</dbReference>
<gene>
    <name evidence="5" type="ORF">KLA_03097</name>
</gene>
<accession>A0ABN0RS77</accession>
<sequence length="271" mass="31409">MQNSIKTYNKISSGLDLKIEPFDSTKRYTKPHKHNKYLEIVYFTQGTGYHHIDFKSYKIEPPVFFLIKKDQVHNWEIDTEPKGYVIIIKELFLEKTLDKFINTQLHKLKNSSKLKIKEVNSSLEYLFKAMSLEMKQDIVNQEVVEGGLKSILAKLVGYTNTNFVTDYTSLSSGFLDLLSTQLKNNVAFYATQLHTTSQNLNAMCNKVFGKTASDVIAEHIIKEIKRQLLFTNKSVSDIAYDLEFKDTSHFTKYFKRYVLQTPLQFKKAANT</sequence>
<dbReference type="InterPro" id="IPR014710">
    <property type="entry name" value="RmlC-like_jellyroll"/>
</dbReference>
<evidence type="ECO:0000313" key="5">
    <source>
        <dbReference type="EMBL" id="EWH14781.1"/>
    </source>
</evidence>
<feature type="domain" description="HTH araC/xylS-type" evidence="4">
    <location>
        <begin position="190"/>
        <end position="268"/>
    </location>
</feature>
<dbReference type="InterPro" id="IPR009057">
    <property type="entry name" value="Homeodomain-like_sf"/>
</dbReference>
<keyword evidence="1" id="KW-0805">Transcription regulation</keyword>
<dbReference type="Pfam" id="PF02311">
    <property type="entry name" value="AraC_binding"/>
    <property type="match status" value="1"/>
</dbReference>
<dbReference type="PANTHER" id="PTHR43280:SF2">
    <property type="entry name" value="HTH-TYPE TRANSCRIPTIONAL REGULATOR EXSA"/>
    <property type="match status" value="1"/>
</dbReference>
<dbReference type="SUPFAM" id="SSF46689">
    <property type="entry name" value="Homeodomain-like"/>
    <property type="match status" value="1"/>
</dbReference>
<evidence type="ECO:0000256" key="3">
    <source>
        <dbReference type="ARBA" id="ARBA00023163"/>
    </source>
</evidence>
<reference evidence="5 6" key="1">
    <citation type="journal article" date="2014" name="Genome Announc.">
        <title>Draft Genome Sequence of the Carrageenan-Degrading Bacterium Cellulophaga sp. Strain KL-A, Isolated from Decaying Marine Algae.</title>
        <authorList>
            <person name="Shan D."/>
            <person name="Ying J."/>
            <person name="Li X."/>
            <person name="Gao Z."/>
            <person name="Wei G."/>
            <person name="Shao Z."/>
        </authorList>
    </citation>
    <scope>NUCLEOTIDE SEQUENCE [LARGE SCALE GENOMIC DNA]</scope>
    <source>
        <strain evidence="5 6">KL-A</strain>
    </source>
</reference>
<dbReference type="SMART" id="SM00342">
    <property type="entry name" value="HTH_ARAC"/>
    <property type="match status" value="1"/>
</dbReference>